<gene>
    <name evidence="8" type="primary">fliD</name>
    <name evidence="8" type="ORF">ACFSCZ_12285</name>
</gene>
<dbReference type="PANTHER" id="PTHR30288">
    <property type="entry name" value="FLAGELLAR CAP/ASSEMBLY PROTEIN FLID"/>
    <property type="match status" value="1"/>
</dbReference>
<dbReference type="RefSeq" id="WP_380774224.1">
    <property type="nucleotide sequence ID" value="NZ_JBHUEO010000035.1"/>
</dbReference>
<dbReference type="InterPro" id="IPR010809">
    <property type="entry name" value="FliD_C"/>
</dbReference>
<dbReference type="InterPro" id="IPR003481">
    <property type="entry name" value="FliD_N"/>
</dbReference>
<protein>
    <recommendedName>
        <fullName evidence="5">Flagellar hook-associated protein 2</fullName>
        <shortName evidence="5">HAP2</shortName>
    </recommendedName>
    <alternativeName>
        <fullName evidence="5">Flagellar cap protein</fullName>
    </alternativeName>
</protein>
<comment type="subcellular location">
    <subcellularLocation>
        <location evidence="5">Secreted</location>
    </subcellularLocation>
    <subcellularLocation>
        <location evidence="5">Bacterial flagellum</location>
    </subcellularLocation>
</comment>
<dbReference type="Proteomes" id="UP001597301">
    <property type="component" value="Unassembled WGS sequence"/>
</dbReference>
<evidence type="ECO:0000313" key="8">
    <source>
        <dbReference type="EMBL" id="MFD1707503.1"/>
    </source>
</evidence>
<dbReference type="InterPro" id="IPR040026">
    <property type="entry name" value="FliD"/>
</dbReference>
<keyword evidence="5" id="KW-0964">Secreted</keyword>
<evidence type="ECO:0000256" key="2">
    <source>
        <dbReference type="ARBA" id="ARBA00011255"/>
    </source>
</evidence>
<name>A0ABW4KMQ5_9BACI</name>
<dbReference type="PANTHER" id="PTHR30288:SF0">
    <property type="entry name" value="FLAGELLAR HOOK-ASSOCIATED PROTEIN 2"/>
    <property type="match status" value="1"/>
</dbReference>
<keyword evidence="8" id="KW-0966">Cell projection</keyword>
<keyword evidence="8" id="KW-0969">Cilium</keyword>
<reference evidence="9" key="1">
    <citation type="journal article" date="2019" name="Int. J. Syst. Evol. Microbiol.">
        <title>The Global Catalogue of Microorganisms (GCM) 10K type strain sequencing project: providing services to taxonomists for standard genome sequencing and annotation.</title>
        <authorList>
            <consortium name="The Broad Institute Genomics Platform"/>
            <consortium name="The Broad Institute Genome Sequencing Center for Infectious Disease"/>
            <person name="Wu L."/>
            <person name="Ma J."/>
        </authorList>
    </citation>
    <scope>NUCLEOTIDE SEQUENCE [LARGE SCALE GENOMIC DNA]</scope>
    <source>
        <strain evidence="9">CGMCC 1.12295</strain>
    </source>
</reference>
<accession>A0ABW4KMQ5</accession>
<keyword evidence="9" id="KW-1185">Reference proteome</keyword>
<comment type="function">
    <text evidence="5">Required for morphogenesis and for the elongation of the flagellar filament by facilitating polymerization of the flagellin monomers at the tip of growing filament. Forms a capping structure, which prevents flagellin subunits (transported through the central channel of the flagellum) from leaking out without polymerization at the distal end.</text>
</comment>
<evidence type="ECO:0000256" key="4">
    <source>
        <dbReference type="ARBA" id="ARBA00023143"/>
    </source>
</evidence>
<evidence type="ECO:0000259" key="6">
    <source>
        <dbReference type="Pfam" id="PF02465"/>
    </source>
</evidence>
<keyword evidence="8" id="KW-0282">Flagellum</keyword>
<dbReference type="EMBL" id="JBHUEO010000035">
    <property type="protein sequence ID" value="MFD1707503.1"/>
    <property type="molecule type" value="Genomic_DNA"/>
</dbReference>
<sequence length="671" mass="74379">MVRIGGLASGMDIDSIVKDMMKVRRMPLDKLKQQKQILEWKRDDYRSINTLLLGFRDQLTQLKLTSNYRARMVSSTDEARVSATAASGASQASYTISKVDQLAAAATRVGGELGEDVDLNQGLFYQKNELGNPGNWDTMWKKGVLETKTLSASGNTLNVAELNIQMGTSVNVKVNGQAYNVVSNPTPGVGEVYFDGSTLTFGDQLKEGSSVKIDYVVDQKTVTHTAGKDQKIISLGKGSVDISSLSVNGTQYVIDSGDVDQSGHPALKDSTGSEIGRVDLRNGNILFHEPLEENAGVSVTFTQNYTDFAIGAHTSKGTVTERIFVAGNESVNQVIRKVNESSAGITMFFDDHTRKLTMTRKETGDFKQGESDFILESGNSFLTEIMKIDGTEAKETEGQNAIFTINGLETQRTSNTFSMNGVTFTLKQTLKETDPPITVSVSNDSEGVFNTIKEFVDKYNTLIDEINKKLNEERHRDYLPLTDDEREELSDKQQEKWEELARSGHLKGDPILSGVLSQMRLDMSGSVETNSMYTMLAAIGITTTPNYMDGGKLEINENKLREAIEQDPEAVEQLFRGTGTTDANRGVIHKLSDSVNQSIAKIYDRAGRPTATNHQFALGRELLSMDKNIDSFEDRLKMYEDRLWRQFTAMEKAIQKANNQYAYLMQQFGGY</sequence>
<dbReference type="GO" id="GO:0016740">
    <property type="term" value="F:transferase activity"/>
    <property type="evidence" value="ECO:0007669"/>
    <property type="project" value="UniProtKB-KW"/>
</dbReference>
<keyword evidence="4 5" id="KW-0975">Bacterial flagellum</keyword>
<evidence type="ECO:0000256" key="3">
    <source>
        <dbReference type="ARBA" id="ARBA00023054"/>
    </source>
</evidence>
<dbReference type="Pfam" id="PF02465">
    <property type="entry name" value="FliD_N"/>
    <property type="match status" value="1"/>
</dbReference>
<comment type="caution">
    <text evidence="8">The sequence shown here is derived from an EMBL/GenBank/DDBJ whole genome shotgun (WGS) entry which is preliminary data.</text>
</comment>
<comment type="similarity">
    <text evidence="1 5">Belongs to the FliD family.</text>
</comment>
<comment type="subunit">
    <text evidence="2 5">Homopentamer.</text>
</comment>
<organism evidence="8 9">
    <name type="scientific">Siminovitchia sediminis</name>
    <dbReference type="NCBI Taxonomy" id="1274353"/>
    <lineage>
        <taxon>Bacteria</taxon>
        <taxon>Bacillati</taxon>
        <taxon>Bacillota</taxon>
        <taxon>Bacilli</taxon>
        <taxon>Bacillales</taxon>
        <taxon>Bacillaceae</taxon>
        <taxon>Siminovitchia</taxon>
    </lineage>
</organism>
<evidence type="ECO:0000256" key="5">
    <source>
        <dbReference type="RuleBase" id="RU362066"/>
    </source>
</evidence>
<proteinExistence type="inferred from homology"/>
<evidence type="ECO:0000259" key="7">
    <source>
        <dbReference type="Pfam" id="PF07195"/>
    </source>
</evidence>
<feature type="domain" description="Flagellar hook-associated protein 2 C-terminal" evidence="7">
    <location>
        <begin position="398"/>
        <end position="659"/>
    </location>
</feature>
<keyword evidence="3" id="KW-0175">Coiled coil</keyword>
<evidence type="ECO:0000256" key="1">
    <source>
        <dbReference type="ARBA" id="ARBA00009764"/>
    </source>
</evidence>
<feature type="domain" description="Flagellar hook-associated protein 2 N-terminal" evidence="6">
    <location>
        <begin position="9"/>
        <end position="105"/>
    </location>
</feature>
<evidence type="ECO:0000313" key="9">
    <source>
        <dbReference type="Proteomes" id="UP001597301"/>
    </source>
</evidence>
<keyword evidence="8" id="KW-0808">Transferase</keyword>
<dbReference type="Pfam" id="PF07195">
    <property type="entry name" value="FliD_C"/>
    <property type="match status" value="1"/>
</dbReference>